<comment type="similarity">
    <text evidence="6">Belongs to the methyltransferase superfamily. RNA methyltransferase RsmG family.</text>
</comment>
<feature type="binding site" evidence="6">
    <location>
        <begin position="124"/>
        <end position="125"/>
    </location>
    <ligand>
        <name>S-adenosyl-L-methionine</name>
        <dbReference type="ChEBI" id="CHEBI:59789"/>
    </ligand>
</feature>
<dbReference type="Pfam" id="PF02527">
    <property type="entry name" value="GidB"/>
    <property type="match status" value="1"/>
</dbReference>
<evidence type="ECO:0000256" key="1">
    <source>
        <dbReference type="ARBA" id="ARBA00022490"/>
    </source>
</evidence>
<keyword evidence="2 6" id="KW-0698">rRNA processing</keyword>
<evidence type="ECO:0000313" key="8">
    <source>
        <dbReference type="Proteomes" id="UP000584587"/>
    </source>
</evidence>
<name>A0A846U1C6_9MOLU</name>
<dbReference type="Proteomes" id="UP000584587">
    <property type="component" value="Unassembled WGS sequence"/>
</dbReference>
<keyword evidence="4 6" id="KW-0808">Transferase</keyword>
<comment type="caution">
    <text evidence="7">The sequence shown here is derived from an EMBL/GenBank/DDBJ whole genome shotgun (WGS) entry which is preliminary data.</text>
</comment>
<sequence length="231" mass="26750">MNSDWSLNLKNFQLTNDIKTKLEKYYELIIEYNQKFNLTTITEKEEVYYKHFYDTLLISNEVALNDQTICDVGSGLGVPGIVLKICFPNLQLTMIESNSKKCQFLEVVVQQLKLENVYIVNQRVEEFAHKYRETFDLVVARAVAPLNILNELCLPLVKVSGFFIAYKGLNIESELQSIKSGLKIIGAELIKQATYQLPKNYGTRNLLIFKKQKLTPLKYPRIYQQIKNKPL</sequence>
<dbReference type="NCBIfam" id="TIGR00138">
    <property type="entry name" value="rsmG_gidB"/>
    <property type="match status" value="1"/>
</dbReference>
<proteinExistence type="inferred from homology"/>
<keyword evidence="8" id="KW-1185">Reference proteome</keyword>
<comment type="subcellular location">
    <subcellularLocation>
        <location evidence="6">Cytoplasm</location>
    </subcellularLocation>
</comment>
<protein>
    <recommendedName>
        <fullName evidence="6">Ribosomal RNA small subunit methyltransferase G</fullName>
        <ecNumber evidence="6">2.1.1.-</ecNumber>
    </recommendedName>
    <alternativeName>
        <fullName evidence="6">16S rRNA 7-methylguanosine methyltransferase</fullName>
        <shortName evidence="6">16S rRNA m7G methyltransferase</shortName>
    </alternativeName>
</protein>
<dbReference type="EMBL" id="JAAVVK010000002">
    <property type="protein sequence ID" value="NKE38616.1"/>
    <property type="molecule type" value="Genomic_DNA"/>
</dbReference>
<gene>
    <name evidence="6 7" type="primary">rsmG</name>
    <name evidence="7" type="ORF">HER12_02460</name>
</gene>
<dbReference type="InterPro" id="IPR003682">
    <property type="entry name" value="rRNA_ssu_MeTfrase_G"/>
</dbReference>
<comment type="caution">
    <text evidence="6">Lacks conserved residue(s) required for the propagation of feature annotation.</text>
</comment>
<feature type="binding site" evidence="6">
    <location>
        <position position="141"/>
    </location>
    <ligand>
        <name>S-adenosyl-L-methionine</name>
        <dbReference type="ChEBI" id="CHEBI:59789"/>
    </ligand>
</feature>
<dbReference type="RefSeq" id="WP_168105093.1">
    <property type="nucleotide sequence ID" value="NZ_CP051215.1"/>
</dbReference>
<evidence type="ECO:0000256" key="5">
    <source>
        <dbReference type="ARBA" id="ARBA00022691"/>
    </source>
</evidence>
<evidence type="ECO:0000256" key="2">
    <source>
        <dbReference type="ARBA" id="ARBA00022552"/>
    </source>
</evidence>
<evidence type="ECO:0000256" key="6">
    <source>
        <dbReference type="HAMAP-Rule" id="MF_00074"/>
    </source>
</evidence>
<dbReference type="PANTHER" id="PTHR31760">
    <property type="entry name" value="S-ADENOSYL-L-METHIONINE-DEPENDENT METHYLTRANSFERASES SUPERFAMILY PROTEIN"/>
    <property type="match status" value="1"/>
</dbReference>
<dbReference type="PANTHER" id="PTHR31760:SF0">
    <property type="entry name" value="S-ADENOSYL-L-METHIONINE-DEPENDENT METHYLTRANSFERASES SUPERFAMILY PROTEIN"/>
    <property type="match status" value="1"/>
</dbReference>
<dbReference type="GO" id="GO:0070043">
    <property type="term" value="F:rRNA (guanine-N7-)-methyltransferase activity"/>
    <property type="evidence" value="ECO:0007669"/>
    <property type="project" value="UniProtKB-UniRule"/>
</dbReference>
<feature type="binding site" evidence="6">
    <location>
        <position position="73"/>
    </location>
    <ligand>
        <name>S-adenosyl-L-methionine</name>
        <dbReference type="ChEBI" id="CHEBI:59789"/>
    </ligand>
</feature>
<dbReference type="SUPFAM" id="SSF53335">
    <property type="entry name" value="S-adenosyl-L-methionine-dependent methyltransferases"/>
    <property type="match status" value="1"/>
</dbReference>
<dbReference type="EC" id="2.1.1.-" evidence="6"/>
<dbReference type="InterPro" id="IPR029063">
    <property type="entry name" value="SAM-dependent_MTases_sf"/>
</dbReference>
<evidence type="ECO:0000313" key="7">
    <source>
        <dbReference type="EMBL" id="NKE38616.1"/>
    </source>
</evidence>
<reference evidence="7 8" key="1">
    <citation type="submission" date="2020-04" db="EMBL/GenBank/DDBJ databases">
        <title>Complete genome sequence of Spiroplasma platyhelix ATCC 51748, an insect isolate.</title>
        <authorList>
            <person name="Green E.A."/>
            <person name="Klassen J.L."/>
        </authorList>
    </citation>
    <scope>NUCLEOTIDE SEQUENCE [LARGE SCALE GENOMIC DNA]</scope>
    <source>
        <strain evidence="7 8">PALS-1</strain>
    </source>
</reference>
<keyword evidence="1 6" id="KW-0963">Cytoplasm</keyword>
<keyword evidence="3 6" id="KW-0489">Methyltransferase</keyword>
<dbReference type="AlphaFoldDB" id="A0A846U1C6"/>
<dbReference type="FunFam" id="3.40.50.150:FF:000041">
    <property type="entry name" value="Ribosomal RNA small subunit methyltransferase G"/>
    <property type="match status" value="1"/>
</dbReference>
<dbReference type="HAMAP" id="MF_00074">
    <property type="entry name" value="16SrRNA_methyltr_G"/>
    <property type="match status" value="1"/>
</dbReference>
<comment type="function">
    <text evidence="6">Specifically methylates the N7 position of a guanine in 16S rRNA.</text>
</comment>
<dbReference type="Gene3D" id="3.40.50.150">
    <property type="entry name" value="Vaccinia Virus protein VP39"/>
    <property type="match status" value="1"/>
</dbReference>
<dbReference type="CDD" id="cd02440">
    <property type="entry name" value="AdoMet_MTases"/>
    <property type="match status" value="1"/>
</dbReference>
<dbReference type="GO" id="GO:0005829">
    <property type="term" value="C:cytosol"/>
    <property type="evidence" value="ECO:0007669"/>
    <property type="project" value="TreeGrafter"/>
</dbReference>
<keyword evidence="5 6" id="KW-0949">S-adenosyl-L-methionine</keyword>
<dbReference type="PIRSF" id="PIRSF003078">
    <property type="entry name" value="GidB"/>
    <property type="match status" value="1"/>
</dbReference>
<organism evidence="7 8">
    <name type="scientific">Spiroplasma platyhelix PALS-1</name>
    <dbReference type="NCBI Taxonomy" id="1276218"/>
    <lineage>
        <taxon>Bacteria</taxon>
        <taxon>Bacillati</taxon>
        <taxon>Mycoplasmatota</taxon>
        <taxon>Mollicutes</taxon>
        <taxon>Entomoplasmatales</taxon>
        <taxon>Spiroplasmataceae</taxon>
        <taxon>Spiroplasma</taxon>
    </lineage>
</organism>
<evidence type="ECO:0000256" key="4">
    <source>
        <dbReference type="ARBA" id="ARBA00022679"/>
    </source>
</evidence>
<evidence type="ECO:0000256" key="3">
    <source>
        <dbReference type="ARBA" id="ARBA00022603"/>
    </source>
</evidence>
<accession>A0A846U1C6</accession>